<evidence type="ECO:0000313" key="10">
    <source>
        <dbReference type="EMBL" id="MBM7571031.1"/>
    </source>
</evidence>
<dbReference type="EMBL" id="JAFBDR010000006">
    <property type="protein sequence ID" value="MBM7571031.1"/>
    <property type="molecule type" value="Genomic_DNA"/>
</dbReference>
<evidence type="ECO:0000256" key="2">
    <source>
        <dbReference type="ARBA" id="ARBA00007886"/>
    </source>
</evidence>
<evidence type="ECO:0000259" key="8">
    <source>
        <dbReference type="Pfam" id="PF05504"/>
    </source>
</evidence>
<evidence type="ECO:0000313" key="11">
    <source>
        <dbReference type="Proteomes" id="UP001296943"/>
    </source>
</evidence>
<dbReference type="PANTHER" id="PTHR35789:SF1">
    <property type="entry name" value="SPORE GERMINATION PROTEIN B3"/>
    <property type="match status" value="1"/>
</dbReference>
<evidence type="ECO:0000256" key="4">
    <source>
        <dbReference type="ARBA" id="ARBA00022729"/>
    </source>
</evidence>
<keyword evidence="3" id="KW-0309">Germination</keyword>
<gene>
    <name evidence="10" type="ORF">JOC48_001511</name>
</gene>
<dbReference type="Pfam" id="PF05504">
    <property type="entry name" value="Spore_GerAC"/>
    <property type="match status" value="1"/>
</dbReference>
<comment type="caution">
    <text evidence="10">The sequence shown here is derived from an EMBL/GenBank/DDBJ whole genome shotgun (WGS) entry which is preliminary data.</text>
</comment>
<dbReference type="InterPro" id="IPR038501">
    <property type="entry name" value="Spore_GerAC_C_sf"/>
</dbReference>
<dbReference type="InterPro" id="IPR046953">
    <property type="entry name" value="Spore_GerAC-like_C"/>
</dbReference>
<dbReference type="Gene3D" id="3.30.300.210">
    <property type="entry name" value="Nutrient germinant receptor protein C, domain 3"/>
    <property type="match status" value="1"/>
</dbReference>
<dbReference type="InterPro" id="IPR008844">
    <property type="entry name" value="Spore_GerAC-like"/>
</dbReference>
<dbReference type="PROSITE" id="PS51257">
    <property type="entry name" value="PROKAR_LIPOPROTEIN"/>
    <property type="match status" value="1"/>
</dbReference>
<keyword evidence="6" id="KW-0564">Palmitate</keyword>
<sequence length="397" mass="45265">MNRVKKGFIIFCMTLILLTGCWDRVEIEDRGFNIGVAIDLEEQRGEEVEQPQGDYVFKGTYQLVVPRGLQQGEGGAGGATKAYQNLVSRSDTMFGQVRNLAEETSRTPFMKHLQLIIISDEVAKKPKVFANILDFFLRDHEMRRGINVFISNGEAGPIFDVDPNPDNLPVMFINSIAENARKRPEMLPEQRIGDIYERLVDHHSYLVPQIKLGGDNNIEIEGAAIIHGHNNRFEEFITGEETEGVRFIKGEYDAGLLKTMIEDNLVVYEVKRADSKIEVNTEDKEQIEFTINISTEGNIGESFETLDYTKPEVMDKVRSALEKEIERIAQTTIKKLHQDLKVDALQLGSYVERKDYKTWKEIKDNWDHGENYFAKSNIKVNAKAMIRTSGSVIQIEK</sequence>
<organism evidence="10 11">
    <name type="scientific">Aquibacillus albus</name>
    <dbReference type="NCBI Taxonomy" id="1168171"/>
    <lineage>
        <taxon>Bacteria</taxon>
        <taxon>Bacillati</taxon>
        <taxon>Bacillota</taxon>
        <taxon>Bacilli</taxon>
        <taxon>Bacillales</taxon>
        <taxon>Bacillaceae</taxon>
        <taxon>Aquibacillus</taxon>
    </lineage>
</organism>
<dbReference type="PANTHER" id="PTHR35789">
    <property type="entry name" value="SPORE GERMINATION PROTEIN B3"/>
    <property type="match status" value="1"/>
</dbReference>
<keyword evidence="11" id="KW-1185">Reference proteome</keyword>
<keyword evidence="7" id="KW-0449">Lipoprotein</keyword>
<proteinExistence type="inferred from homology"/>
<accession>A0ABS2MYS3</accession>
<comment type="subcellular location">
    <subcellularLocation>
        <location evidence="1">Membrane</location>
        <topology evidence="1">Lipid-anchor</topology>
    </subcellularLocation>
</comment>
<reference evidence="10 11" key="1">
    <citation type="submission" date="2021-01" db="EMBL/GenBank/DDBJ databases">
        <title>Genomic Encyclopedia of Type Strains, Phase IV (KMG-IV): sequencing the most valuable type-strain genomes for metagenomic binning, comparative biology and taxonomic classification.</title>
        <authorList>
            <person name="Goeker M."/>
        </authorList>
    </citation>
    <scope>NUCLEOTIDE SEQUENCE [LARGE SCALE GENOMIC DNA]</scope>
    <source>
        <strain evidence="10 11">DSM 23711</strain>
    </source>
</reference>
<dbReference type="RefSeq" id="WP_204498431.1">
    <property type="nucleotide sequence ID" value="NZ_JAFBDR010000006.1"/>
</dbReference>
<protein>
    <submittedName>
        <fullName evidence="10">Spore germination protein</fullName>
    </submittedName>
</protein>
<keyword evidence="5" id="KW-0472">Membrane</keyword>
<feature type="domain" description="Spore germination protein N-terminal" evidence="9">
    <location>
        <begin position="23"/>
        <end position="211"/>
    </location>
</feature>
<evidence type="ECO:0000256" key="1">
    <source>
        <dbReference type="ARBA" id="ARBA00004635"/>
    </source>
</evidence>
<dbReference type="InterPro" id="IPR057336">
    <property type="entry name" value="GerAC_N"/>
</dbReference>
<feature type="domain" description="Spore germination GerAC-like C-terminal" evidence="8">
    <location>
        <begin position="221"/>
        <end position="390"/>
    </location>
</feature>
<keyword evidence="4" id="KW-0732">Signal</keyword>
<dbReference type="Proteomes" id="UP001296943">
    <property type="component" value="Unassembled WGS sequence"/>
</dbReference>
<evidence type="ECO:0000256" key="6">
    <source>
        <dbReference type="ARBA" id="ARBA00023139"/>
    </source>
</evidence>
<evidence type="ECO:0000256" key="7">
    <source>
        <dbReference type="ARBA" id="ARBA00023288"/>
    </source>
</evidence>
<evidence type="ECO:0000256" key="3">
    <source>
        <dbReference type="ARBA" id="ARBA00022544"/>
    </source>
</evidence>
<evidence type="ECO:0000259" key="9">
    <source>
        <dbReference type="Pfam" id="PF25198"/>
    </source>
</evidence>
<dbReference type="NCBIfam" id="TIGR02887">
    <property type="entry name" value="spore_ger_x_C"/>
    <property type="match status" value="1"/>
</dbReference>
<name>A0ABS2MYS3_9BACI</name>
<evidence type="ECO:0000256" key="5">
    <source>
        <dbReference type="ARBA" id="ARBA00023136"/>
    </source>
</evidence>
<dbReference type="Pfam" id="PF25198">
    <property type="entry name" value="Spore_GerAC_N"/>
    <property type="match status" value="1"/>
</dbReference>
<comment type="similarity">
    <text evidence="2">Belongs to the GerABKC lipoprotein family.</text>
</comment>